<feature type="transmembrane region" description="Helical" evidence="6">
    <location>
        <begin position="337"/>
        <end position="355"/>
    </location>
</feature>
<evidence type="ECO:0000313" key="7">
    <source>
        <dbReference type="EMBL" id="QGG42845.1"/>
    </source>
</evidence>
<accession>A0A5Q2MQ39</accession>
<dbReference type="EMBL" id="CP045737">
    <property type="protein sequence ID" value="QGG42845.1"/>
    <property type="molecule type" value="Genomic_DNA"/>
</dbReference>
<keyword evidence="4 6" id="KW-1133">Transmembrane helix</keyword>
<feature type="transmembrane region" description="Helical" evidence="6">
    <location>
        <begin position="361"/>
        <end position="383"/>
    </location>
</feature>
<dbReference type="InterPro" id="IPR001046">
    <property type="entry name" value="NRAMP_fam"/>
</dbReference>
<keyword evidence="5 6" id="KW-0472">Membrane</keyword>
<keyword evidence="8" id="KW-1185">Reference proteome</keyword>
<evidence type="ECO:0000256" key="3">
    <source>
        <dbReference type="ARBA" id="ARBA00022692"/>
    </source>
</evidence>
<dbReference type="Pfam" id="PF01566">
    <property type="entry name" value="Nramp"/>
    <property type="match status" value="1"/>
</dbReference>
<comment type="subcellular location">
    <subcellularLocation>
        <location evidence="1">Membrane</location>
        <topology evidence="1">Multi-pass membrane protein</topology>
    </subcellularLocation>
</comment>
<keyword evidence="3 6" id="KW-0812">Transmembrane</keyword>
<dbReference type="GO" id="GO:0005886">
    <property type="term" value="C:plasma membrane"/>
    <property type="evidence" value="ECO:0007669"/>
    <property type="project" value="TreeGrafter"/>
</dbReference>
<feature type="transmembrane region" description="Helical" evidence="6">
    <location>
        <begin position="163"/>
        <end position="183"/>
    </location>
</feature>
<evidence type="ECO:0000256" key="5">
    <source>
        <dbReference type="ARBA" id="ARBA00023136"/>
    </source>
</evidence>
<dbReference type="AlphaFoldDB" id="A0A5Q2MQ39"/>
<evidence type="ECO:0000256" key="1">
    <source>
        <dbReference type="ARBA" id="ARBA00004141"/>
    </source>
</evidence>
<feature type="transmembrane region" description="Helical" evidence="6">
    <location>
        <begin position="21"/>
        <end position="41"/>
    </location>
</feature>
<sequence length="427" mass="43916">MSGAPASVGSTVPRPGPLRRWRLRLLALMAVVGPGLLAGLSDDDPAGITTYSVLGTDYGYQLLWVLALSTLALIIFHGLAVRVGVVTGQGLLGLVRDRYGPRVGSMTLVLLLIANLGTTCAELAGVAAGLELFGVSRYIAVPVAAAGVSLLVLKGAFHRVEHVLIALAAVFVCYVVAGVVADPDWGAAAHGLVTVSMPVDRDAAVIVCATVGTTLAPWGLSFIQSYAVDKKLTVDDLPSERIDVVVGSVLTGVIGFFVVVTCAATLHPVGASISDASDAADALRPLVGKEAPVLFGAGLIGAAVLAAAILPLSTAYSVCEFMGREGALDDGFSGAPLFYSTYITIMGTAAALVLLPGVSLVPVLVLTQVLNLVLVLPLMVILYRLGRDPGVMGTYRVSERTRAVYLAAIVLVGLCVTALAVLLLPGR</sequence>
<keyword evidence="2" id="KW-0813">Transport</keyword>
<feature type="transmembrane region" description="Helical" evidence="6">
    <location>
        <begin position="135"/>
        <end position="156"/>
    </location>
</feature>
<evidence type="ECO:0000313" key="8">
    <source>
        <dbReference type="Proteomes" id="UP000392064"/>
    </source>
</evidence>
<dbReference type="PANTHER" id="PTHR11706:SF33">
    <property type="entry name" value="NATURAL RESISTANCE-ASSOCIATED MACROPHAGE PROTEIN 2"/>
    <property type="match status" value="1"/>
</dbReference>
<feature type="transmembrane region" description="Helical" evidence="6">
    <location>
        <begin position="293"/>
        <end position="316"/>
    </location>
</feature>
<dbReference type="Proteomes" id="UP000392064">
    <property type="component" value="Chromosome"/>
</dbReference>
<feature type="transmembrane region" description="Helical" evidence="6">
    <location>
        <begin position="61"/>
        <end position="85"/>
    </location>
</feature>
<organism evidence="7 8">
    <name type="scientific">Aeromicrobium yanjiei</name>
    <dbReference type="NCBI Taxonomy" id="2662028"/>
    <lineage>
        <taxon>Bacteria</taxon>
        <taxon>Bacillati</taxon>
        <taxon>Actinomycetota</taxon>
        <taxon>Actinomycetes</taxon>
        <taxon>Propionibacteriales</taxon>
        <taxon>Nocardioidaceae</taxon>
        <taxon>Aeromicrobium</taxon>
    </lineage>
</organism>
<evidence type="ECO:0000256" key="2">
    <source>
        <dbReference type="ARBA" id="ARBA00022448"/>
    </source>
</evidence>
<evidence type="ECO:0000256" key="6">
    <source>
        <dbReference type="SAM" id="Phobius"/>
    </source>
</evidence>
<dbReference type="GO" id="GO:0005384">
    <property type="term" value="F:manganese ion transmembrane transporter activity"/>
    <property type="evidence" value="ECO:0007669"/>
    <property type="project" value="TreeGrafter"/>
</dbReference>
<dbReference type="PANTHER" id="PTHR11706">
    <property type="entry name" value="SOLUTE CARRIER PROTEIN FAMILY 11 MEMBER"/>
    <property type="match status" value="1"/>
</dbReference>
<dbReference type="RefSeq" id="WP_153654649.1">
    <property type="nucleotide sequence ID" value="NZ_CP045737.1"/>
</dbReference>
<feature type="transmembrane region" description="Helical" evidence="6">
    <location>
        <begin position="244"/>
        <end position="266"/>
    </location>
</feature>
<feature type="transmembrane region" description="Helical" evidence="6">
    <location>
        <begin position="203"/>
        <end position="223"/>
    </location>
</feature>
<proteinExistence type="predicted"/>
<dbReference type="KEGG" id="aef:GEV26_16495"/>
<feature type="transmembrane region" description="Helical" evidence="6">
    <location>
        <begin position="106"/>
        <end position="129"/>
    </location>
</feature>
<feature type="transmembrane region" description="Helical" evidence="6">
    <location>
        <begin position="403"/>
        <end position="424"/>
    </location>
</feature>
<evidence type="ECO:0000256" key="4">
    <source>
        <dbReference type="ARBA" id="ARBA00022989"/>
    </source>
</evidence>
<dbReference type="GO" id="GO:0015086">
    <property type="term" value="F:cadmium ion transmembrane transporter activity"/>
    <property type="evidence" value="ECO:0007669"/>
    <property type="project" value="TreeGrafter"/>
</dbReference>
<reference evidence="7 8" key="1">
    <citation type="submission" date="2019-11" db="EMBL/GenBank/DDBJ databases">
        <authorList>
            <person name="Li J."/>
        </authorList>
    </citation>
    <scope>NUCLEOTIDE SEQUENCE [LARGE SCALE GENOMIC DNA]</scope>
    <source>
        <strain evidence="7 8">MF47</strain>
    </source>
</reference>
<protein>
    <submittedName>
        <fullName evidence="7">Divalent metal cation transporter</fullName>
    </submittedName>
</protein>
<name>A0A5Q2MQ39_9ACTN</name>
<dbReference type="GO" id="GO:0034755">
    <property type="term" value="P:iron ion transmembrane transport"/>
    <property type="evidence" value="ECO:0007669"/>
    <property type="project" value="TreeGrafter"/>
</dbReference>
<gene>
    <name evidence="7" type="ORF">GEV26_16495</name>
</gene>